<evidence type="ECO:0000256" key="4">
    <source>
        <dbReference type="ARBA" id="ARBA00023163"/>
    </source>
</evidence>
<keyword evidence="7" id="KW-1185">Reference proteome</keyword>
<dbReference type="Gene3D" id="3.40.190.290">
    <property type="match status" value="1"/>
</dbReference>
<feature type="domain" description="HTH lysR-type" evidence="5">
    <location>
        <begin position="1"/>
        <end position="59"/>
    </location>
</feature>
<sequence length="297" mass="32675">MNPIKAMEVFVAVVNHQGLSAAASALNLSNVMVGKYIAALEAQVQTQLIQRTTRQIRVTEAGWLFYDSAQIALQAVSDAYQQLEALHAAPKGSLKISAPMTLGSELLAPLVAQFMQRYPDIQIELQLSNHVVDLMAEGCDCALRIGPLKDDYGLIAKKIMDYHMVICAAPAYLAQQGTPTSPADLLHHRLLVHATWNPQFNWLFANNGQAWPQQWHLKSNDGQVLRQAALAGIGITMQPTFLLQSDLAAGKLVALLPEYTPSPHPVHLLYLPNRYKLPRLQAFVGFMLESLHPTSGL</sequence>
<dbReference type="Pfam" id="PF00126">
    <property type="entry name" value="HTH_1"/>
    <property type="match status" value="1"/>
</dbReference>
<name>A0ABY4E3U5_9NEIS</name>
<dbReference type="InterPro" id="IPR036390">
    <property type="entry name" value="WH_DNA-bd_sf"/>
</dbReference>
<dbReference type="InterPro" id="IPR058163">
    <property type="entry name" value="LysR-type_TF_proteobact-type"/>
</dbReference>
<evidence type="ECO:0000256" key="3">
    <source>
        <dbReference type="ARBA" id="ARBA00023125"/>
    </source>
</evidence>
<organism evidence="6 7">
    <name type="scientific">Vitreoscilla massiliensis</name>
    <dbReference type="NCBI Taxonomy" id="1689272"/>
    <lineage>
        <taxon>Bacteria</taxon>
        <taxon>Pseudomonadati</taxon>
        <taxon>Pseudomonadota</taxon>
        <taxon>Betaproteobacteria</taxon>
        <taxon>Neisseriales</taxon>
        <taxon>Neisseriaceae</taxon>
        <taxon>Vitreoscilla</taxon>
    </lineage>
</organism>
<proteinExistence type="inferred from homology"/>
<accession>A0ABY4E3U5</accession>
<dbReference type="PROSITE" id="PS50931">
    <property type="entry name" value="HTH_LYSR"/>
    <property type="match status" value="1"/>
</dbReference>
<dbReference type="Gene3D" id="1.10.10.10">
    <property type="entry name" value="Winged helix-like DNA-binding domain superfamily/Winged helix DNA-binding domain"/>
    <property type="match status" value="1"/>
</dbReference>
<reference evidence="6 7" key="1">
    <citation type="journal article" date="2022" name="Res Sq">
        <title>Evolution of multicellular longitudinally dividing oral cavity symbionts (Neisseriaceae).</title>
        <authorList>
            <person name="Nyongesa S."/>
            <person name="Weber P."/>
            <person name="Bernet E."/>
            <person name="Pullido F."/>
            <person name="Nieckarz M."/>
            <person name="Delaby M."/>
            <person name="Nieves C."/>
            <person name="Viehboeck T."/>
            <person name="Krause N."/>
            <person name="Rivera-Millot A."/>
            <person name="Nakamura A."/>
            <person name="Vischer N."/>
            <person name="VanNieuwenhze M."/>
            <person name="Brun Y."/>
            <person name="Cava F."/>
            <person name="Bulgheresi S."/>
            <person name="Veyrier F."/>
        </authorList>
    </citation>
    <scope>NUCLEOTIDE SEQUENCE [LARGE SCALE GENOMIC DNA]</scope>
    <source>
        <strain evidence="6 7">SN4</strain>
    </source>
</reference>
<dbReference type="InterPro" id="IPR005119">
    <property type="entry name" value="LysR_subst-bd"/>
</dbReference>
<keyword evidence="2" id="KW-0805">Transcription regulation</keyword>
<protein>
    <submittedName>
        <fullName evidence="6">LysR substrate-binding domain-containing protein</fullName>
    </submittedName>
</protein>
<dbReference type="SUPFAM" id="SSF46785">
    <property type="entry name" value="Winged helix' DNA-binding domain"/>
    <property type="match status" value="1"/>
</dbReference>
<dbReference type="RefSeq" id="WP_058356049.1">
    <property type="nucleotide sequence ID" value="NZ_CABKVG010000008.1"/>
</dbReference>
<dbReference type="Pfam" id="PF03466">
    <property type="entry name" value="LysR_substrate"/>
    <property type="match status" value="1"/>
</dbReference>
<evidence type="ECO:0000313" key="6">
    <source>
        <dbReference type="EMBL" id="UOO90051.1"/>
    </source>
</evidence>
<keyword evidence="3" id="KW-0238">DNA-binding</keyword>
<keyword evidence="4" id="KW-0804">Transcription</keyword>
<evidence type="ECO:0000256" key="2">
    <source>
        <dbReference type="ARBA" id="ARBA00023015"/>
    </source>
</evidence>
<dbReference type="PANTHER" id="PTHR30537:SF5">
    <property type="entry name" value="HTH-TYPE TRANSCRIPTIONAL ACTIVATOR TTDR-RELATED"/>
    <property type="match status" value="1"/>
</dbReference>
<dbReference type="EMBL" id="CP091511">
    <property type="protein sequence ID" value="UOO90051.1"/>
    <property type="molecule type" value="Genomic_DNA"/>
</dbReference>
<evidence type="ECO:0000256" key="1">
    <source>
        <dbReference type="ARBA" id="ARBA00009437"/>
    </source>
</evidence>
<dbReference type="SUPFAM" id="SSF53850">
    <property type="entry name" value="Periplasmic binding protein-like II"/>
    <property type="match status" value="1"/>
</dbReference>
<dbReference type="InterPro" id="IPR036388">
    <property type="entry name" value="WH-like_DNA-bd_sf"/>
</dbReference>
<comment type="similarity">
    <text evidence="1">Belongs to the LysR transcriptional regulatory family.</text>
</comment>
<dbReference type="Proteomes" id="UP000832011">
    <property type="component" value="Chromosome"/>
</dbReference>
<evidence type="ECO:0000313" key="7">
    <source>
        <dbReference type="Proteomes" id="UP000832011"/>
    </source>
</evidence>
<dbReference type="PANTHER" id="PTHR30537">
    <property type="entry name" value="HTH-TYPE TRANSCRIPTIONAL REGULATOR"/>
    <property type="match status" value="1"/>
</dbReference>
<evidence type="ECO:0000259" key="5">
    <source>
        <dbReference type="PROSITE" id="PS50931"/>
    </source>
</evidence>
<gene>
    <name evidence="6" type="ORF">LVJ82_03415</name>
</gene>
<dbReference type="InterPro" id="IPR000847">
    <property type="entry name" value="LysR_HTH_N"/>
</dbReference>